<evidence type="ECO:0000256" key="6">
    <source>
        <dbReference type="ARBA" id="ARBA00022519"/>
    </source>
</evidence>
<dbReference type="EMBL" id="FR854082">
    <property type="protein sequence ID" value="CCA83362.1"/>
    <property type="molecule type" value="Genomic_DNA"/>
</dbReference>
<dbReference type="InterPro" id="IPR005978">
    <property type="entry name" value="ABC_transptNodI"/>
</dbReference>
<evidence type="ECO:0000256" key="5">
    <source>
        <dbReference type="ARBA" id="ARBA00022475"/>
    </source>
</evidence>
<evidence type="ECO:0000256" key="1">
    <source>
        <dbReference type="ARBA" id="ARBA00004236"/>
    </source>
</evidence>
<dbReference type="GO" id="GO:0022857">
    <property type="term" value="F:transmembrane transporter activity"/>
    <property type="evidence" value="ECO:0007669"/>
    <property type="project" value="InterPro"/>
</dbReference>
<evidence type="ECO:0000256" key="7">
    <source>
        <dbReference type="ARBA" id="ARBA00022741"/>
    </source>
</evidence>
<dbReference type="PANTHER" id="PTHR42711">
    <property type="entry name" value="ABC TRANSPORTER ATP-BINDING PROTEIN"/>
    <property type="match status" value="1"/>
</dbReference>
<dbReference type="EC" id="3.6.3.30" evidence="13"/>
<proteinExistence type="inferred from homology"/>
<comment type="subcellular location">
    <subcellularLocation>
        <location evidence="1">Cell membrane</location>
    </subcellularLocation>
</comment>
<evidence type="ECO:0000256" key="2">
    <source>
        <dbReference type="ARBA" id="ARBA00005417"/>
    </source>
</evidence>
<comment type="similarity">
    <text evidence="2">Belongs to the ABC transporter superfamily.</text>
</comment>
<dbReference type="InterPro" id="IPR027417">
    <property type="entry name" value="P-loop_NTPase"/>
</dbReference>
<evidence type="ECO:0000256" key="3">
    <source>
        <dbReference type="ARBA" id="ARBA00022448"/>
    </source>
</evidence>
<keyword evidence="8 13" id="KW-0067">ATP-binding</keyword>
<dbReference type="PANTHER" id="PTHR42711:SF5">
    <property type="entry name" value="ABC TRANSPORTER ATP-BINDING PROTEIN NATA"/>
    <property type="match status" value="1"/>
</dbReference>
<evidence type="ECO:0000256" key="10">
    <source>
        <dbReference type="ARBA" id="ARBA00023136"/>
    </source>
</evidence>
<dbReference type="InterPro" id="IPR050763">
    <property type="entry name" value="ABC_transporter_ATP-binding"/>
</dbReference>
<dbReference type="SUPFAM" id="SSF52540">
    <property type="entry name" value="P-loop containing nucleoside triphosphate hydrolases"/>
    <property type="match status" value="1"/>
</dbReference>
<dbReference type="PROSITE" id="PS00211">
    <property type="entry name" value="ABC_TRANSPORTER_1"/>
    <property type="match status" value="1"/>
</dbReference>
<feature type="region of interest" description="Disordered" evidence="11">
    <location>
        <begin position="324"/>
        <end position="358"/>
    </location>
</feature>
<keyword evidence="6" id="KW-0997">Cell inner membrane</keyword>
<protein>
    <submittedName>
        <fullName evidence="13">Putative ABC transporter, ATP-binding component</fullName>
        <ecNumber evidence="13">3.6.3.30</ecNumber>
    </submittedName>
</protein>
<keyword evidence="9" id="KW-1278">Translocase</keyword>
<dbReference type="InterPro" id="IPR003593">
    <property type="entry name" value="AAA+_ATPase"/>
</dbReference>
<evidence type="ECO:0000259" key="12">
    <source>
        <dbReference type="PROSITE" id="PS50893"/>
    </source>
</evidence>
<keyword evidence="10" id="KW-0472">Membrane</keyword>
<dbReference type="InterPro" id="IPR003439">
    <property type="entry name" value="ABC_transporter-like_ATP-bd"/>
</dbReference>
<evidence type="ECO:0000256" key="11">
    <source>
        <dbReference type="SAM" id="MobiDB-lite"/>
    </source>
</evidence>
<gene>
    <name evidence="13" type="ORF">BDB_mp60528</name>
</gene>
<dbReference type="GO" id="GO:0005886">
    <property type="term" value="C:plasma membrane"/>
    <property type="evidence" value="ECO:0007669"/>
    <property type="project" value="UniProtKB-SubCell"/>
</dbReference>
<accession>G2ZW67</accession>
<keyword evidence="3" id="KW-0813">Transport</keyword>
<name>G2ZW67_9RALS</name>
<keyword evidence="13" id="KW-0378">Hydrolase</keyword>
<dbReference type="InterPro" id="IPR017871">
    <property type="entry name" value="ABC_transporter-like_CS"/>
</dbReference>
<keyword evidence="4" id="KW-0536">Nodulation</keyword>
<dbReference type="Gene3D" id="3.40.50.300">
    <property type="entry name" value="P-loop containing nucleotide triphosphate hydrolases"/>
    <property type="match status" value="1"/>
</dbReference>
<dbReference type="CDD" id="cd03263">
    <property type="entry name" value="ABC_subfamily_A"/>
    <property type="match status" value="1"/>
</dbReference>
<reference evidence="13" key="1">
    <citation type="journal article" date="2011" name="PLoS ONE">
        <title>Ralstonia syzygii, the Blood Disease Bacterium and some Asian R. solanacearum strains form a single genomic species despite divergent lifestyles.</title>
        <authorList>
            <person name="Remenant B."/>
            <person name="de Cambiaire J.C."/>
            <person name="Cellier G."/>
            <person name="Jacobs J.M."/>
            <person name="Mangenot S."/>
            <person name="Barbe V."/>
            <person name="Lajus A."/>
            <person name="Vallenet D."/>
            <person name="Medigue C."/>
            <person name="Fegan M."/>
            <person name="Allen C."/>
            <person name="Prior P."/>
        </authorList>
    </citation>
    <scope>NUCLEOTIDE SEQUENCE</scope>
    <source>
        <strain evidence="13">R229</strain>
    </source>
</reference>
<dbReference type="GO" id="GO:0005524">
    <property type="term" value="F:ATP binding"/>
    <property type="evidence" value="ECO:0007669"/>
    <property type="project" value="UniProtKB-KW"/>
</dbReference>
<dbReference type="FunFam" id="3.40.50.300:FF:000589">
    <property type="entry name" value="ABC transporter, ATP-binding subunit"/>
    <property type="match status" value="1"/>
</dbReference>
<evidence type="ECO:0000256" key="8">
    <source>
        <dbReference type="ARBA" id="ARBA00022840"/>
    </source>
</evidence>
<evidence type="ECO:0000313" key="13">
    <source>
        <dbReference type="EMBL" id="CCA83362.1"/>
    </source>
</evidence>
<evidence type="ECO:0000256" key="4">
    <source>
        <dbReference type="ARBA" id="ARBA00022458"/>
    </source>
</evidence>
<dbReference type="PROSITE" id="PS50893">
    <property type="entry name" value="ABC_TRANSPORTER_2"/>
    <property type="match status" value="1"/>
</dbReference>
<dbReference type="AlphaFoldDB" id="G2ZW67"/>
<organism evidence="13">
    <name type="scientific">blood disease bacterium R229</name>
    <dbReference type="NCBI Taxonomy" id="741978"/>
    <lineage>
        <taxon>Bacteria</taxon>
        <taxon>Pseudomonadati</taxon>
        <taxon>Pseudomonadota</taxon>
        <taxon>Betaproteobacteria</taxon>
        <taxon>Burkholderiales</taxon>
        <taxon>Burkholderiaceae</taxon>
        <taxon>Ralstonia</taxon>
        <taxon>Ralstonia solanacearum species complex</taxon>
    </lineage>
</organism>
<feature type="domain" description="ABC transporter" evidence="12">
    <location>
        <begin position="17"/>
        <end position="247"/>
    </location>
</feature>
<reference evidence="13" key="2">
    <citation type="submission" date="2011-04" db="EMBL/GenBank/DDBJ databases">
        <authorList>
            <person name="Genoscope - CEA"/>
        </authorList>
    </citation>
    <scope>NUCLEOTIDE SEQUENCE</scope>
    <source>
        <strain evidence="13">R229</strain>
    </source>
</reference>
<dbReference type="GO" id="GO:0016887">
    <property type="term" value="F:ATP hydrolysis activity"/>
    <property type="evidence" value="ECO:0007669"/>
    <property type="project" value="InterPro"/>
</dbReference>
<keyword evidence="7" id="KW-0547">Nucleotide-binding</keyword>
<evidence type="ECO:0000256" key="9">
    <source>
        <dbReference type="ARBA" id="ARBA00022967"/>
    </source>
</evidence>
<dbReference type="SMART" id="SM00382">
    <property type="entry name" value="AAA"/>
    <property type="match status" value="1"/>
</dbReference>
<dbReference type="NCBIfam" id="NF010060">
    <property type="entry name" value="PRK13537.1"/>
    <property type="match status" value="1"/>
</dbReference>
<dbReference type="NCBIfam" id="TIGR01288">
    <property type="entry name" value="nodI"/>
    <property type="match status" value="1"/>
</dbReference>
<dbReference type="Pfam" id="PF00005">
    <property type="entry name" value="ABC_tran"/>
    <property type="match status" value="1"/>
</dbReference>
<sequence length="383" mass="42368">MRYEQPPGPGIGSTPILSVEGLRKRYGEQTVVDGLSFSVRRGQCFGLLGPNGAGKTTTLRMLLGMTMPDAGTLQLCGETVPGHAHRARMRVGVVLQFDNLDPDFTVSENLQIFGRYFGLPATTIRKRMPGLLEFARLEQKADAPVRALSGGMRRRLTVARALINDPDVLVMDEPTTGLDPQARHLIWERLRSLLASGKTILLTTHFMEEAERLCDELCVIDNGRKIAQGKPHELITREIGCDVVEVYGDDLPALRTLLAPLADRVETSGETLFCYARDPQPLVAALRAQTEAHAMPGLRYLHRPANLEDVFLRLTGREMRDLAETNARRRCPPKPPSPPRRSKHIRSPCCRSTSATGAMSGCATSWCGASWLSRRWPATWPTP</sequence>
<keyword evidence="5" id="KW-1003">Cell membrane</keyword>